<evidence type="ECO:0000313" key="1">
    <source>
        <dbReference type="EMBL" id="KIK35122.1"/>
    </source>
</evidence>
<proteinExistence type="predicted"/>
<sequence length="85" mass="9303">MTVCTVVSLDFDWWRRLDGDLTMQWSVWTSTRRTSTSTGATVCTVASTLILSSFDTTMDFAFGVADAMVCTVASSSLLTHRGPQL</sequence>
<dbReference type="EMBL" id="KN835660">
    <property type="protein sequence ID" value="KIK35122.1"/>
    <property type="molecule type" value="Genomic_DNA"/>
</dbReference>
<name>A0A0D0ALG8_9AGAM</name>
<organism evidence="1 2">
    <name type="scientific">Suillus luteus UH-Slu-Lm8-n1</name>
    <dbReference type="NCBI Taxonomy" id="930992"/>
    <lineage>
        <taxon>Eukaryota</taxon>
        <taxon>Fungi</taxon>
        <taxon>Dikarya</taxon>
        <taxon>Basidiomycota</taxon>
        <taxon>Agaricomycotina</taxon>
        <taxon>Agaricomycetes</taxon>
        <taxon>Agaricomycetidae</taxon>
        <taxon>Boletales</taxon>
        <taxon>Suillineae</taxon>
        <taxon>Suillaceae</taxon>
        <taxon>Suillus</taxon>
    </lineage>
</organism>
<dbReference type="Proteomes" id="UP000054485">
    <property type="component" value="Unassembled WGS sequence"/>
</dbReference>
<dbReference type="AlphaFoldDB" id="A0A0D0ALG8"/>
<dbReference type="OrthoDB" id="10349694at2759"/>
<accession>A0A0D0ALG8</accession>
<evidence type="ECO:0000313" key="2">
    <source>
        <dbReference type="Proteomes" id="UP000054485"/>
    </source>
</evidence>
<dbReference type="InParanoid" id="A0A0D0ALG8"/>
<keyword evidence="2" id="KW-1185">Reference proteome</keyword>
<protein>
    <submittedName>
        <fullName evidence="1">Uncharacterized protein</fullName>
    </submittedName>
</protein>
<reference evidence="2" key="2">
    <citation type="submission" date="2015-01" db="EMBL/GenBank/DDBJ databases">
        <title>Evolutionary Origins and Diversification of the Mycorrhizal Mutualists.</title>
        <authorList>
            <consortium name="DOE Joint Genome Institute"/>
            <consortium name="Mycorrhizal Genomics Consortium"/>
            <person name="Kohler A."/>
            <person name="Kuo A."/>
            <person name="Nagy L.G."/>
            <person name="Floudas D."/>
            <person name="Copeland A."/>
            <person name="Barry K.W."/>
            <person name="Cichocki N."/>
            <person name="Veneault-Fourrey C."/>
            <person name="LaButti K."/>
            <person name="Lindquist E.A."/>
            <person name="Lipzen A."/>
            <person name="Lundell T."/>
            <person name="Morin E."/>
            <person name="Murat C."/>
            <person name="Riley R."/>
            <person name="Ohm R."/>
            <person name="Sun H."/>
            <person name="Tunlid A."/>
            <person name="Henrissat B."/>
            <person name="Grigoriev I.V."/>
            <person name="Hibbett D.S."/>
            <person name="Martin F."/>
        </authorList>
    </citation>
    <scope>NUCLEOTIDE SEQUENCE [LARGE SCALE GENOMIC DNA]</scope>
    <source>
        <strain evidence="2">UH-Slu-Lm8-n1</strain>
    </source>
</reference>
<gene>
    <name evidence="1" type="ORF">CY34DRAFT_17237</name>
</gene>
<reference evidence="1 2" key="1">
    <citation type="submission" date="2014-04" db="EMBL/GenBank/DDBJ databases">
        <authorList>
            <consortium name="DOE Joint Genome Institute"/>
            <person name="Kuo A."/>
            <person name="Ruytinx J."/>
            <person name="Rineau F."/>
            <person name="Colpaert J."/>
            <person name="Kohler A."/>
            <person name="Nagy L.G."/>
            <person name="Floudas D."/>
            <person name="Copeland A."/>
            <person name="Barry K.W."/>
            <person name="Cichocki N."/>
            <person name="Veneault-Fourrey C."/>
            <person name="LaButti K."/>
            <person name="Lindquist E.A."/>
            <person name="Lipzen A."/>
            <person name="Lundell T."/>
            <person name="Morin E."/>
            <person name="Murat C."/>
            <person name="Sun H."/>
            <person name="Tunlid A."/>
            <person name="Henrissat B."/>
            <person name="Grigoriev I.V."/>
            <person name="Hibbett D.S."/>
            <person name="Martin F."/>
            <person name="Nordberg H.P."/>
            <person name="Cantor M.N."/>
            <person name="Hua S.X."/>
        </authorList>
    </citation>
    <scope>NUCLEOTIDE SEQUENCE [LARGE SCALE GENOMIC DNA]</scope>
    <source>
        <strain evidence="1 2">UH-Slu-Lm8-n1</strain>
    </source>
</reference>
<dbReference type="HOGENOM" id="CLU_2514157_0_0_1"/>